<dbReference type="EMBL" id="CAJNOC010010364">
    <property type="protein sequence ID" value="CAF1139163.1"/>
    <property type="molecule type" value="Genomic_DNA"/>
</dbReference>
<dbReference type="AlphaFoldDB" id="A0A814S1A9"/>
<comment type="caution">
    <text evidence="1">The sequence shown here is derived from an EMBL/GenBank/DDBJ whole genome shotgun (WGS) entry which is preliminary data.</text>
</comment>
<keyword evidence="2" id="KW-1185">Reference proteome</keyword>
<evidence type="ECO:0000313" key="2">
    <source>
        <dbReference type="Proteomes" id="UP000663879"/>
    </source>
</evidence>
<sequence>MQTFSNKSLSMCFKDQPIRYIEDNTLITGFLSQDGIIKPISDLISCNKVIQYIQLPSVDKTI</sequence>
<evidence type="ECO:0000313" key="1">
    <source>
        <dbReference type="EMBL" id="CAF1139163.1"/>
    </source>
</evidence>
<feature type="non-terminal residue" evidence="1">
    <location>
        <position position="62"/>
    </location>
</feature>
<name>A0A814S1A9_9BILA</name>
<gene>
    <name evidence="1" type="ORF">OXX778_LOCUS22821</name>
</gene>
<organism evidence="1 2">
    <name type="scientific">Brachionus calyciflorus</name>
    <dbReference type="NCBI Taxonomy" id="104777"/>
    <lineage>
        <taxon>Eukaryota</taxon>
        <taxon>Metazoa</taxon>
        <taxon>Spiralia</taxon>
        <taxon>Gnathifera</taxon>
        <taxon>Rotifera</taxon>
        <taxon>Eurotatoria</taxon>
        <taxon>Monogononta</taxon>
        <taxon>Pseudotrocha</taxon>
        <taxon>Ploima</taxon>
        <taxon>Brachionidae</taxon>
        <taxon>Brachionus</taxon>
    </lineage>
</organism>
<accession>A0A814S1A9</accession>
<dbReference type="Proteomes" id="UP000663879">
    <property type="component" value="Unassembled WGS sequence"/>
</dbReference>
<proteinExistence type="predicted"/>
<protein>
    <submittedName>
        <fullName evidence="1">Uncharacterized protein</fullName>
    </submittedName>
</protein>
<reference evidence="1" key="1">
    <citation type="submission" date="2021-02" db="EMBL/GenBank/DDBJ databases">
        <authorList>
            <person name="Nowell W R."/>
        </authorList>
    </citation>
    <scope>NUCLEOTIDE SEQUENCE</scope>
    <source>
        <strain evidence="1">Ploen Becks lab</strain>
    </source>
</reference>